<dbReference type="Gene3D" id="2.40.160.100">
    <property type="match status" value="1"/>
</dbReference>
<organism evidence="2 3">
    <name type="scientific">Burkholderia stabilis</name>
    <dbReference type="NCBI Taxonomy" id="95485"/>
    <lineage>
        <taxon>Bacteria</taxon>
        <taxon>Pseudomonadati</taxon>
        <taxon>Pseudomonadota</taxon>
        <taxon>Betaproteobacteria</taxon>
        <taxon>Burkholderiales</taxon>
        <taxon>Burkholderiaceae</taxon>
        <taxon>Burkholderia</taxon>
        <taxon>Burkholderia cepacia complex</taxon>
    </lineage>
</organism>
<evidence type="ECO:0000313" key="3">
    <source>
        <dbReference type="Proteomes" id="UP000268684"/>
    </source>
</evidence>
<feature type="domain" description="Alginate export" evidence="1">
    <location>
        <begin position="131"/>
        <end position="518"/>
    </location>
</feature>
<dbReference type="InterPro" id="IPR053728">
    <property type="entry name" value="Alginate_Permeability_Chnl"/>
</dbReference>
<dbReference type="Proteomes" id="UP000268684">
    <property type="component" value="Chromosome I"/>
</dbReference>
<dbReference type="AlphaFoldDB" id="A0AAJ5T337"/>
<evidence type="ECO:0000313" key="2">
    <source>
        <dbReference type="EMBL" id="VBB10905.1"/>
    </source>
</evidence>
<protein>
    <recommendedName>
        <fullName evidence="1">Alginate export domain-containing protein</fullName>
    </recommendedName>
</protein>
<proteinExistence type="predicted"/>
<gene>
    <name evidence="2" type="ORF">BSTAB16_1021</name>
</gene>
<keyword evidence="3" id="KW-1185">Reference proteome</keyword>
<evidence type="ECO:0000259" key="1">
    <source>
        <dbReference type="Pfam" id="PF13372"/>
    </source>
</evidence>
<dbReference type="Pfam" id="PF13372">
    <property type="entry name" value="Alginate_exp"/>
    <property type="match status" value="1"/>
</dbReference>
<dbReference type="InterPro" id="IPR025388">
    <property type="entry name" value="Alginate_export_dom"/>
</dbReference>
<accession>A0AAJ5T337</accession>
<sequence>MIVRRGRTGRMRVRQAGRVDAGGREWIAAMSGQGIAMTATARVRRFDRAARASVVAGLLLAGSDAVFAQAATTSTSTSAADGAAPTCTVKRPTVLFNRWQEDWSVLANPCVPRAPLDGLKYMPLGNDPASYLSLGVNLRERLETNDAPLFGIGSAQSDTYLIQRVEVHADAHLGQHWQFFVQLQDDRAYGKNTISPVDRNPLDLEQAFATYTGALGGGTFKFRVGRQEMAFDLQRFIAARDGPNVRQAFDAVWADYEYQKWRFIAYATQPVQNRTVSTFDDVSNRDLTFSGVRFERQSVGPGDLSGYWSRYNRSNARFLDASGAERRDVWDLRYTGTHGRFDWDLETMLQTGTVGSSTIRAWAVGSIAGYRLDAPWSPRVALQVDAASGDRHPHDGRVGTFNPLFPNGYYFTLAGFTGYSNLIHVKPSVTLKPAPNLSLLGALGFQWRETTGDAVYQQGNAVVPGTAGKGGLWTGMYVQLRADWTIAANLIGAIEAVHFQVGDAIRQAGGHNADYVGVELKYGW</sequence>
<name>A0AAJ5T337_9BURK</name>
<reference evidence="2 3" key="1">
    <citation type="submission" date="2017-11" db="EMBL/GenBank/DDBJ databases">
        <authorList>
            <person name="Seth-Smith MB H."/>
        </authorList>
    </citation>
    <scope>NUCLEOTIDE SEQUENCE [LARGE SCALE GENOMIC DNA]</scope>
    <source>
        <strain evidence="2">E</strain>
    </source>
</reference>
<dbReference type="EMBL" id="LR025742">
    <property type="protein sequence ID" value="VBB10905.1"/>
    <property type="molecule type" value="Genomic_DNA"/>
</dbReference>